<feature type="transmembrane region" description="Helical" evidence="2">
    <location>
        <begin position="40"/>
        <end position="64"/>
    </location>
</feature>
<sequence length="276" mass="27871">MSDTLSHSGDTASPSGAAASPAPTTTATQVSPPSWNAAEAVALLSLAAVSIAAFFWSAIALHGVAVMSGIDSRLAWGAPVIVDGPIVQAAFSLVALNRREKIGVVVPAATRRFFWAELAAAELVSLIGNGVHAWKADDLLLPAPAAAAVAGAAPIAALAVTHALTALMEVPRTPAPQATAPVAAATTGDTAPKSGDTEATPADVEATPVEMDATAARDAEILRLHQAGLSYREIAPIVGLHHGSVGKILARLKTEGDTHCEQLASPAPHSVRLIAG</sequence>
<gene>
    <name evidence="3" type="ORF">IFM12276_03400</name>
</gene>
<accession>A0ABN6TWN0</accession>
<dbReference type="Gene3D" id="1.10.10.10">
    <property type="entry name" value="Winged helix-like DNA-binding domain superfamily/Winged helix DNA-binding domain"/>
    <property type="match status" value="1"/>
</dbReference>
<feature type="region of interest" description="Disordered" evidence="1">
    <location>
        <begin position="1"/>
        <end position="31"/>
    </location>
</feature>
<protein>
    <recommendedName>
        <fullName evidence="5">DUF2637 domain-containing protein</fullName>
    </recommendedName>
</protein>
<dbReference type="EMBL" id="AP026978">
    <property type="protein sequence ID" value="BDT97311.1"/>
    <property type="molecule type" value="Genomic_DNA"/>
</dbReference>
<keyword evidence="4" id="KW-1185">Reference proteome</keyword>
<evidence type="ECO:0000313" key="4">
    <source>
        <dbReference type="Proteomes" id="UP001317870"/>
    </source>
</evidence>
<reference evidence="3 4" key="1">
    <citation type="submission" date="2022-11" db="EMBL/GenBank/DDBJ databases">
        <title>Genome Sequencing of Nocardia sp. ON39_IFM12276 and assembly.</title>
        <authorList>
            <person name="Shimojima M."/>
            <person name="Toyokawa M."/>
            <person name="Uesaka K."/>
        </authorList>
    </citation>
    <scope>NUCLEOTIDE SEQUENCE [LARGE SCALE GENOMIC DNA]</scope>
    <source>
        <strain evidence="3 4">IFM 12276</strain>
    </source>
</reference>
<keyword evidence="2" id="KW-0472">Membrane</keyword>
<evidence type="ECO:0000313" key="3">
    <source>
        <dbReference type="EMBL" id="BDT97311.1"/>
    </source>
</evidence>
<dbReference type="RefSeq" id="WP_281877256.1">
    <property type="nucleotide sequence ID" value="NZ_AP026978.1"/>
</dbReference>
<keyword evidence="2" id="KW-0812">Transmembrane</keyword>
<evidence type="ECO:0008006" key="5">
    <source>
        <dbReference type="Google" id="ProtNLM"/>
    </source>
</evidence>
<evidence type="ECO:0000256" key="2">
    <source>
        <dbReference type="SAM" id="Phobius"/>
    </source>
</evidence>
<feature type="compositionally biased region" description="Low complexity" evidence="1">
    <location>
        <begin position="177"/>
        <end position="192"/>
    </location>
</feature>
<feature type="compositionally biased region" description="Polar residues" evidence="1">
    <location>
        <begin position="1"/>
        <end position="10"/>
    </location>
</feature>
<organism evidence="3 4">
    <name type="scientific">Nocardia sputorum</name>
    <dbReference type="NCBI Taxonomy" id="2984338"/>
    <lineage>
        <taxon>Bacteria</taxon>
        <taxon>Bacillati</taxon>
        <taxon>Actinomycetota</taxon>
        <taxon>Actinomycetes</taxon>
        <taxon>Mycobacteriales</taxon>
        <taxon>Nocardiaceae</taxon>
        <taxon>Nocardia</taxon>
    </lineage>
</organism>
<evidence type="ECO:0000256" key="1">
    <source>
        <dbReference type="SAM" id="MobiDB-lite"/>
    </source>
</evidence>
<feature type="compositionally biased region" description="Low complexity" evidence="1">
    <location>
        <begin position="11"/>
        <end position="31"/>
    </location>
</feature>
<dbReference type="InterPro" id="IPR036388">
    <property type="entry name" value="WH-like_DNA-bd_sf"/>
</dbReference>
<name>A0ABN6TWN0_9NOCA</name>
<keyword evidence="2" id="KW-1133">Transmembrane helix</keyword>
<dbReference type="InterPro" id="IPR021235">
    <property type="entry name" value="DUF2637"/>
</dbReference>
<feature type="region of interest" description="Disordered" evidence="1">
    <location>
        <begin position="177"/>
        <end position="202"/>
    </location>
</feature>
<proteinExistence type="predicted"/>
<dbReference type="Pfam" id="PF10935">
    <property type="entry name" value="DUF2637"/>
    <property type="match status" value="1"/>
</dbReference>
<dbReference type="Proteomes" id="UP001317870">
    <property type="component" value="Chromosome"/>
</dbReference>